<accession>A0A163IUA5</accession>
<dbReference type="OrthoDB" id="10041966at2759"/>
<dbReference type="Proteomes" id="UP000078561">
    <property type="component" value="Unassembled WGS sequence"/>
</dbReference>
<name>A0A163IUA5_ABSGL</name>
<dbReference type="InParanoid" id="A0A163IUA5"/>
<dbReference type="EMBL" id="LT550309">
    <property type="protein sequence ID" value="SAL95380.1"/>
    <property type="molecule type" value="Genomic_DNA"/>
</dbReference>
<dbReference type="CDD" id="cd02024">
    <property type="entry name" value="NRK1"/>
    <property type="match status" value="1"/>
</dbReference>
<dbReference type="SUPFAM" id="SSF52540">
    <property type="entry name" value="P-loop containing nucleoside triphosphate hydrolases"/>
    <property type="match status" value="1"/>
</dbReference>
<dbReference type="AlphaFoldDB" id="A0A163IUA5"/>
<proteinExistence type="predicted"/>
<organism evidence="1">
    <name type="scientific">Absidia glauca</name>
    <name type="common">Pin mould</name>
    <dbReference type="NCBI Taxonomy" id="4829"/>
    <lineage>
        <taxon>Eukaryota</taxon>
        <taxon>Fungi</taxon>
        <taxon>Fungi incertae sedis</taxon>
        <taxon>Mucoromycota</taxon>
        <taxon>Mucoromycotina</taxon>
        <taxon>Mucoromycetes</taxon>
        <taxon>Mucorales</taxon>
        <taxon>Cunninghamellaceae</taxon>
        <taxon>Absidia</taxon>
    </lineage>
</organism>
<dbReference type="Gene3D" id="3.40.50.300">
    <property type="entry name" value="P-loop containing nucleotide triphosphate hydrolases"/>
    <property type="match status" value="1"/>
</dbReference>
<dbReference type="FunCoup" id="A0A163IUA5">
    <property type="interactions" value="332"/>
</dbReference>
<evidence type="ECO:0000313" key="2">
    <source>
        <dbReference type="Proteomes" id="UP000078561"/>
    </source>
</evidence>
<gene>
    <name evidence="1" type="primary">ABSGL_00703.1 scaffold 913</name>
</gene>
<dbReference type="OMA" id="VWPEYLK"/>
<sequence>MLVNRSFVIYQDDFFKPDDQIPIDPTTQFANWDCPEALDFQRLAETIDYIQTHGALPAGYTSNEVSNTHDGSSLVATIDPWRHRVPSDDVDDEGDAVIWLIVDGFMLLSDPTITDRLDYRFFVTASYATLKRRREERQGYHTLEGYWVDPPGYFDAIVWPEFLKAHRHIPGPHQLQNGDNNGGGGCERLVLIDTDVLTIPQVLDTVVDALWP</sequence>
<protein>
    <submittedName>
        <fullName evidence="1">Uncharacterized protein</fullName>
    </submittedName>
</protein>
<evidence type="ECO:0000313" key="1">
    <source>
        <dbReference type="EMBL" id="SAL95380.1"/>
    </source>
</evidence>
<reference evidence="1" key="1">
    <citation type="submission" date="2016-04" db="EMBL/GenBank/DDBJ databases">
        <authorList>
            <person name="Evans L.H."/>
            <person name="Alamgir A."/>
            <person name="Owens N."/>
            <person name="Weber N.D."/>
            <person name="Virtaneva K."/>
            <person name="Barbian K."/>
            <person name="Babar A."/>
            <person name="Rosenke K."/>
        </authorList>
    </citation>
    <scope>NUCLEOTIDE SEQUENCE [LARGE SCALE GENOMIC DNA]</scope>
    <source>
        <strain evidence="1">CBS 101.48</strain>
    </source>
</reference>
<dbReference type="InterPro" id="IPR027417">
    <property type="entry name" value="P-loop_NTPase"/>
</dbReference>
<keyword evidence="2" id="KW-1185">Reference proteome</keyword>
<dbReference type="STRING" id="4829.A0A163IUA5"/>